<dbReference type="CDD" id="cd16982">
    <property type="entry name" value="CID_Pcf11"/>
    <property type="match status" value="1"/>
</dbReference>
<dbReference type="PROSITE" id="PS00028">
    <property type="entry name" value="ZINC_FINGER_C2H2_1"/>
    <property type="match status" value="1"/>
</dbReference>
<keyword evidence="4" id="KW-1185">Reference proteome</keyword>
<dbReference type="InterPro" id="IPR008942">
    <property type="entry name" value="ENTH_VHS"/>
</dbReference>
<dbReference type="PROSITE" id="PS51391">
    <property type="entry name" value="CID"/>
    <property type="match status" value="1"/>
</dbReference>
<dbReference type="EMBL" id="DS989728">
    <property type="protein sequence ID" value="EEA05896.1"/>
    <property type="molecule type" value="Genomic_DNA"/>
</dbReference>
<dbReference type="PANTHER" id="PTHR15921:SF3">
    <property type="entry name" value="PRE-MRNA CLEAVAGE COMPLEX 2 PROTEIN PCF11"/>
    <property type="match status" value="1"/>
</dbReference>
<dbReference type="OrthoDB" id="343582at2759"/>
<dbReference type="GO" id="GO:0003729">
    <property type="term" value="F:mRNA binding"/>
    <property type="evidence" value="ECO:0007669"/>
    <property type="project" value="InterPro"/>
</dbReference>
<gene>
    <name evidence="3" type="ORF">CMU_016450</name>
</gene>
<feature type="domain" description="CID" evidence="2">
    <location>
        <begin position="6"/>
        <end position="139"/>
    </location>
</feature>
<proteinExistence type="predicted"/>
<dbReference type="GO" id="GO:0005849">
    <property type="term" value="C:mRNA cleavage factor complex"/>
    <property type="evidence" value="ECO:0007669"/>
    <property type="project" value="TreeGrafter"/>
</dbReference>
<dbReference type="SMART" id="SM00582">
    <property type="entry name" value="RPR"/>
    <property type="match status" value="1"/>
</dbReference>
<dbReference type="AlphaFoldDB" id="B6ACP2"/>
<evidence type="ECO:0000256" key="1">
    <source>
        <dbReference type="SAM" id="MobiDB-lite"/>
    </source>
</evidence>
<name>B6ACP2_CRYMR</name>
<dbReference type="GO" id="GO:0031124">
    <property type="term" value="P:mRNA 3'-end processing"/>
    <property type="evidence" value="ECO:0007669"/>
    <property type="project" value="InterPro"/>
</dbReference>
<dbReference type="GeneID" id="6995431"/>
<reference evidence="3" key="1">
    <citation type="submission" date="2008-06" db="EMBL/GenBank/DDBJ databases">
        <authorList>
            <person name="Lorenzi H."/>
            <person name="Inman J."/>
            <person name="Miller J."/>
            <person name="Schobel S."/>
            <person name="Amedeo P."/>
            <person name="Caler E.V."/>
            <person name="da Silva J."/>
        </authorList>
    </citation>
    <scope>NUCLEOTIDE SEQUENCE [LARGE SCALE GENOMIC DNA]</scope>
    <source>
        <strain evidence="3">RN66</strain>
    </source>
</reference>
<dbReference type="GO" id="GO:0000993">
    <property type="term" value="F:RNA polymerase II complex binding"/>
    <property type="evidence" value="ECO:0007669"/>
    <property type="project" value="InterPro"/>
</dbReference>
<dbReference type="InterPro" id="IPR006569">
    <property type="entry name" value="CID_dom"/>
</dbReference>
<dbReference type="InterPro" id="IPR045154">
    <property type="entry name" value="PCF11-like"/>
</dbReference>
<dbReference type="InterPro" id="IPR047415">
    <property type="entry name" value="Pcf11_CID"/>
</dbReference>
<organism evidence="3 4">
    <name type="scientific">Cryptosporidium muris (strain RN66)</name>
    <dbReference type="NCBI Taxonomy" id="441375"/>
    <lineage>
        <taxon>Eukaryota</taxon>
        <taxon>Sar</taxon>
        <taxon>Alveolata</taxon>
        <taxon>Apicomplexa</taxon>
        <taxon>Conoidasida</taxon>
        <taxon>Coccidia</taxon>
        <taxon>Eucoccidiorida</taxon>
        <taxon>Eimeriorina</taxon>
        <taxon>Cryptosporidiidae</taxon>
        <taxon>Cryptosporidium</taxon>
    </lineage>
</organism>
<evidence type="ECO:0000313" key="4">
    <source>
        <dbReference type="Proteomes" id="UP000001460"/>
    </source>
</evidence>
<feature type="region of interest" description="Disordered" evidence="1">
    <location>
        <begin position="874"/>
        <end position="896"/>
    </location>
</feature>
<evidence type="ECO:0000313" key="3">
    <source>
        <dbReference type="EMBL" id="EEA05896.1"/>
    </source>
</evidence>
<dbReference type="VEuPathDB" id="CryptoDB:CMU_016450"/>
<protein>
    <recommendedName>
        <fullName evidence="2">CID domain-containing protein</fullName>
    </recommendedName>
</protein>
<dbReference type="RefSeq" id="XP_002140245.1">
    <property type="nucleotide sequence ID" value="XM_002140209.1"/>
</dbReference>
<dbReference type="OMA" id="EDQRQYA"/>
<dbReference type="Pfam" id="PF04818">
    <property type="entry name" value="CID"/>
    <property type="match status" value="1"/>
</dbReference>
<accession>B6ACP2</accession>
<dbReference type="Gene3D" id="1.25.40.90">
    <property type="match status" value="1"/>
</dbReference>
<dbReference type="GO" id="GO:0006369">
    <property type="term" value="P:termination of RNA polymerase II transcription"/>
    <property type="evidence" value="ECO:0007669"/>
    <property type="project" value="InterPro"/>
</dbReference>
<sequence length="896" mass="102642">MDNSSPEQIVRIRYAEVLRNLRSPAGSGRMIQNLTLLAEDQRQYAHAIASVILEEIPRSDTPRKYVLLCLVDSIVRKCRAGSQFFPYFLPYIAPYFAEAYTIKTPPNILRSLEKLLKVWSTSFPKDIMKRLLKTTNAIRSKLSEPPLDITLTPPISTNTDDTATQPILSSENSLTITSVNNIKTNNIPKLQSTNTSLESGSSNNSGQISSDVATQIVLTILQAVGISGDEITFRTLINDPNVQRIAKLQSEGKTQEAQHLVSLLIRNVGGLQQTLPTGCISETPISINNHTPILGVQPHFEQPNKRIKPDHININKLMETQQINNKKVHDIPIQSKHVTLNTPIQTNQTLHLGINQTTPIAKKTFSPRFTEPCSAFTSVWMQLFKSKPNFKLPNTLELIPPSIVDAKGNQSLYIEGLEVKEINHLFQLYQQLQSKVYASTKFRKKVWLHSHFIKRRMDGFNDFDLQSTIGMYYSDRPNQCHICGFRFIDSKKKEAHLQIHLTKNLVLRQRKQMGSSQTLWPSLGEWIYGSEGNDRIPTKEELFNVNNDYIDNNIHSNTKNLTQEDNIIDTSNQKITLEDIHTIPTGLIPSDNKVIEDSNSILSCFSKFLKKSGTDTTFVIADNLIKCESLNEYNNHSIDFMQEKNQSKIQLSPKFNQLHNHYEIRKQILQCDISDLISYSQQLNPMWNEMKQNVSISFAPIDTFHFVCSICHEPLKIQWSSDIKSWICRNAVLAIPSNMNCYQKLSQLLLTSVDYPKSHQQLSKINVRDSIYNQMLDFIQWDNHDEQTNYLDSTQTYQFNSNLYDNIKYQNIEGNQAKDLWDSLGNQFQIVHKLCFTHYSMFTDLANLVVDGIKNQMDQPLYTKDNIGNQNKIRRKQKVKIRSNSEVPRKKFSSVQ</sequence>
<dbReference type="SUPFAM" id="SSF48464">
    <property type="entry name" value="ENTH/VHS domain"/>
    <property type="match status" value="1"/>
</dbReference>
<dbReference type="GO" id="GO:0005737">
    <property type="term" value="C:cytoplasm"/>
    <property type="evidence" value="ECO:0007669"/>
    <property type="project" value="TreeGrafter"/>
</dbReference>
<dbReference type="InterPro" id="IPR013087">
    <property type="entry name" value="Znf_C2H2_type"/>
</dbReference>
<evidence type="ECO:0000259" key="2">
    <source>
        <dbReference type="PROSITE" id="PS51391"/>
    </source>
</evidence>
<dbReference type="PANTHER" id="PTHR15921">
    <property type="entry name" value="PRE-MRNA CLEAVAGE COMPLEX II"/>
    <property type="match status" value="1"/>
</dbReference>
<dbReference type="Proteomes" id="UP000001460">
    <property type="component" value="Unassembled WGS sequence"/>
</dbReference>